<dbReference type="AlphaFoldDB" id="A0A380TDI9"/>
<sequence length="78" mass="8662">MSEFVAHLPVATVTNPILLWLFKHGWEDPSWGHTPINQAALGLVLHDLSTKVANRALQEQIQTIAQQIVAENAKIIVK</sequence>
<organism evidence="1">
    <name type="scientific">metagenome</name>
    <dbReference type="NCBI Taxonomy" id="256318"/>
    <lineage>
        <taxon>unclassified sequences</taxon>
        <taxon>metagenomes</taxon>
    </lineage>
</organism>
<proteinExistence type="predicted"/>
<name>A0A380TDI9_9ZZZZ</name>
<dbReference type="EMBL" id="UIDG01000117">
    <property type="protein sequence ID" value="SUS05694.1"/>
    <property type="molecule type" value="Genomic_DNA"/>
</dbReference>
<evidence type="ECO:0000313" key="1">
    <source>
        <dbReference type="EMBL" id="SUS05694.1"/>
    </source>
</evidence>
<accession>A0A380TDI9</accession>
<reference evidence="1" key="1">
    <citation type="submission" date="2018-07" db="EMBL/GenBank/DDBJ databases">
        <authorList>
            <person name="Quirk P.G."/>
            <person name="Krulwich T.A."/>
        </authorList>
    </citation>
    <scope>NUCLEOTIDE SEQUENCE</scope>
</reference>
<protein>
    <submittedName>
        <fullName evidence="1">Uncharacterized protein</fullName>
    </submittedName>
</protein>
<gene>
    <name evidence="1" type="ORF">DF3PB_2030003</name>
</gene>